<dbReference type="AlphaFoldDB" id="M5UPV1"/>
<proteinExistence type="predicted"/>
<name>M5UPV1_9BACT</name>
<reference evidence="1 2" key="1">
    <citation type="journal article" date="2013" name="Mar. Genomics">
        <title>Expression of sulfatases in Rhodopirellula baltica and the diversity of sulfatases in the genus Rhodopirellula.</title>
        <authorList>
            <person name="Wegner C.E."/>
            <person name="Richter-Heitmann T."/>
            <person name="Klindworth A."/>
            <person name="Klockow C."/>
            <person name="Richter M."/>
            <person name="Achstetter T."/>
            <person name="Glockner F.O."/>
            <person name="Harder J."/>
        </authorList>
    </citation>
    <scope>NUCLEOTIDE SEQUENCE [LARGE SCALE GENOMIC DNA]</scope>
    <source>
        <strain evidence="1 2">SM41</strain>
    </source>
</reference>
<protein>
    <submittedName>
        <fullName evidence="1">Uncharacterized protein</fullName>
    </submittedName>
</protein>
<sequence length="42" mass="4589">MSKPVLPVRSVGVMDRKTVRTQRFIPFGIAAAGVLGTYPTDR</sequence>
<organism evidence="1 2">
    <name type="scientific">Rhodopirellula sallentina SM41</name>
    <dbReference type="NCBI Taxonomy" id="1263870"/>
    <lineage>
        <taxon>Bacteria</taxon>
        <taxon>Pseudomonadati</taxon>
        <taxon>Planctomycetota</taxon>
        <taxon>Planctomycetia</taxon>
        <taxon>Pirellulales</taxon>
        <taxon>Pirellulaceae</taxon>
        <taxon>Rhodopirellula</taxon>
    </lineage>
</organism>
<comment type="caution">
    <text evidence="1">The sequence shown here is derived from an EMBL/GenBank/DDBJ whole genome shotgun (WGS) entry which is preliminary data.</text>
</comment>
<dbReference type="Proteomes" id="UP000011885">
    <property type="component" value="Unassembled WGS sequence"/>
</dbReference>
<dbReference type="PATRIC" id="fig|1263870.3.peg.599"/>
<evidence type="ECO:0000313" key="1">
    <source>
        <dbReference type="EMBL" id="EMI58028.1"/>
    </source>
</evidence>
<keyword evidence="2" id="KW-1185">Reference proteome</keyword>
<evidence type="ECO:0000313" key="2">
    <source>
        <dbReference type="Proteomes" id="UP000011885"/>
    </source>
</evidence>
<dbReference type="EMBL" id="ANOH01000048">
    <property type="protein sequence ID" value="EMI58028.1"/>
    <property type="molecule type" value="Genomic_DNA"/>
</dbReference>
<accession>M5UPV1</accession>
<gene>
    <name evidence="1" type="ORF">RSSM_00547</name>
</gene>